<proteinExistence type="predicted"/>
<evidence type="ECO:0000256" key="1">
    <source>
        <dbReference type="ARBA" id="ARBA00023098"/>
    </source>
</evidence>
<feature type="transmembrane region" description="Helical" evidence="2">
    <location>
        <begin position="272"/>
        <end position="295"/>
    </location>
</feature>
<comment type="caution">
    <text evidence="4">The sequence shown here is derived from an EMBL/GenBank/DDBJ whole genome shotgun (WGS) entry which is preliminary data.</text>
</comment>
<gene>
    <name evidence="4" type="ORF">ETSY1_02080</name>
</gene>
<dbReference type="PANTHER" id="PTHR10728">
    <property type="entry name" value="CYTOSOLIC PHOSPHOLIPASE A2"/>
    <property type="match status" value="1"/>
</dbReference>
<keyword evidence="2" id="KW-0472">Membrane</keyword>
<dbReference type="PANTHER" id="PTHR10728:SF40">
    <property type="entry name" value="PATATIN FAMILY PROTEIN"/>
    <property type="match status" value="1"/>
</dbReference>
<evidence type="ECO:0000256" key="2">
    <source>
        <dbReference type="SAM" id="Phobius"/>
    </source>
</evidence>
<keyword evidence="2" id="KW-0812">Transmembrane</keyword>
<reference evidence="4 5" key="1">
    <citation type="journal article" date="2014" name="Nature">
        <title>An environmental bacterial taxon with a large and distinct metabolic repertoire.</title>
        <authorList>
            <person name="Wilson M.C."/>
            <person name="Mori T."/>
            <person name="Ruckert C."/>
            <person name="Uria A.R."/>
            <person name="Helf M.J."/>
            <person name="Takada K."/>
            <person name="Gernert C."/>
            <person name="Steffens U.A."/>
            <person name="Heycke N."/>
            <person name="Schmitt S."/>
            <person name="Rinke C."/>
            <person name="Helfrich E.J."/>
            <person name="Brachmann A.O."/>
            <person name="Gurgui C."/>
            <person name="Wakimoto T."/>
            <person name="Kracht M."/>
            <person name="Crusemann M."/>
            <person name="Hentschel U."/>
            <person name="Abe I."/>
            <person name="Matsunaga S."/>
            <person name="Kalinowski J."/>
            <person name="Takeyama H."/>
            <person name="Piel J."/>
        </authorList>
    </citation>
    <scope>NUCLEOTIDE SEQUENCE [LARGE SCALE GENOMIC DNA]</scope>
    <source>
        <strain evidence="5">TSY1</strain>
    </source>
</reference>
<keyword evidence="1" id="KW-0443">Lipid metabolism</keyword>
<keyword evidence="5" id="KW-1185">Reference proteome</keyword>
<dbReference type="Gene3D" id="3.40.1090.10">
    <property type="entry name" value="Cytosolic phospholipase A2 catalytic domain"/>
    <property type="match status" value="1"/>
</dbReference>
<dbReference type="GO" id="GO:0005829">
    <property type="term" value="C:cytosol"/>
    <property type="evidence" value="ECO:0007669"/>
    <property type="project" value="TreeGrafter"/>
</dbReference>
<name>W4LZQ6_ENTF1</name>
<feature type="transmembrane region" description="Helical" evidence="2">
    <location>
        <begin position="151"/>
        <end position="171"/>
    </location>
</feature>
<dbReference type="Proteomes" id="UP000019141">
    <property type="component" value="Unassembled WGS sequence"/>
</dbReference>
<sequence>METNTGKQQLNNEIFPTELEEIRQRRTTLNLDTTDIDNPPSTQSPSTQLGLVGLALSGGGIRSATFCLGVIQGLTRHGILKSVDYLSTVSGGGFIGSCLSSTLNCTHAKPEDSSDFPLHHEPGKVESETIQHLRNSSNYLAPGGLLEKTRILALILSGVLTNFIIFLPYIMLAVILTEITYELRWQIHESVSTVLLSVVGLCIALFVTFPYLSRLMRRRFNWNQRNLYELLLSAALLTTCGVVGVMAIMFPMVEYAVEHSWQEVIQAFADHYLLSTTHAWTWLPILAVITLFLIVGKASERFGLPVSIWASRSKSICKPSAKTLRA</sequence>
<dbReference type="Pfam" id="PF01734">
    <property type="entry name" value="Patatin"/>
    <property type="match status" value="1"/>
</dbReference>
<feature type="transmembrane region" description="Helical" evidence="2">
    <location>
        <begin position="191"/>
        <end position="209"/>
    </location>
</feature>
<dbReference type="HOGENOM" id="CLU_851754_0_0_7"/>
<keyword evidence="2" id="KW-1133">Transmembrane helix</keyword>
<accession>W4LZQ6</accession>
<dbReference type="GO" id="GO:0004623">
    <property type="term" value="F:phospholipase A2 activity"/>
    <property type="evidence" value="ECO:0007669"/>
    <property type="project" value="TreeGrafter"/>
</dbReference>
<feature type="domain" description="PNPLA" evidence="3">
    <location>
        <begin position="54"/>
        <end position="101"/>
    </location>
</feature>
<dbReference type="AlphaFoldDB" id="W4LZQ6"/>
<dbReference type="InterPro" id="IPR016035">
    <property type="entry name" value="Acyl_Trfase/lysoPLipase"/>
</dbReference>
<dbReference type="InterPro" id="IPR002641">
    <property type="entry name" value="PNPLA_dom"/>
</dbReference>
<dbReference type="GO" id="GO:0046475">
    <property type="term" value="P:glycerophospholipid catabolic process"/>
    <property type="evidence" value="ECO:0007669"/>
    <property type="project" value="TreeGrafter"/>
</dbReference>
<dbReference type="EMBL" id="AZHW01000103">
    <property type="protein sequence ID" value="ETX02862.1"/>
    <property type="molecule type" value="Genomic_DNA"/>
</dbReference>
<dbReference type="SUPFAM" id="SSF52151">
    <property type="entry name" value="FabD/lysophospholipase-like"/>
    <property type="match status" value="1"/>
</dbReference>
<evidence type="ECO:0000313" key="5">
    <source>
        <dbReference type="Proteomes" id="UP000019141"/>
    </source>
</evidence>
<evidence type="ECO:0000313" key="4">
    <source>
        <dbReference type="EMBL" id="ETX02862.1"/>
    </source>
</evidence>
<feature type="transmembrane region" description="Helical" evidence="2">
    <location>
        <begin position="230"/>
        <end position="252"/>
    </location>
</feature>
<protein>
    <recommendedName>
        <fullName evidence="3">PNPLA domain-containing protein</fullName>
    </recommendedName>
</protein>
<evidence type="ECO:0000259" key="3">
    <source>
        <dbReference type="Pfam" id="PF01734"/>
    </source>
</evidence>
<organism evidence="4 5">
    <name type="scientific">Entotheonella factor</name>
    <dbReference type="NCBI Taxonomy" id="1429438"/>
    <lineage>
        <taxon>Bacteria</taxon>
        <taxon>Pseudomonadati</taxon>
        <taxon>Nitrospinota/Tectimicrobiota group</taxon>
        <taxon>Candidatus Tectimicrobiota</taxon>
        <taxon>Candidatus Entotheonellia</taxon>
        <taxon>Candidatus Entotheonellales</taxon>
        <taxon>Candidatus Entotheonellaceae</taxon>
        <taxon>Candidatus Entotheonella</taxon>
    </lineage>
</organism>